<reference evidence="1 2" key="1">
    <citation type="submission" date="2021-01" db="EMBL/GenBank/DDBJ databases">
        <title>Genomic Encyclopedia of Type Strains, Phase IV (KMG-IV): sequencing the most valuable type-strain genomes for metagenomic binning, comparative biology and taxonomic classification.</title>
        <authorList>
            <person name="Goeker M."/>
        </authorList>
    </citation>
    <scope>NUCLEOTIDE SEQUENCE [LARGE SCALE GENOMIC DNA]</scope>
    <source>
        <strain evidence="1 2">DSM 24436</strain>
    </source>
</reference>
<protein>
    <recommendedName>
        <fullName evidence="3">Transcriptional regulator, AbiEi antitoxin, Type IV TA system</fullName>
    </recommendedName>
</protein>
<evidence type="ECO:0000313" key="2">
    <source>
        <dbReference type="Proteomes" id="UP000767854"/>
    </source>
</evidence>
<name>A0ABS2MNF9_9FIRM</name>
<keyword evidence="2" id="KW-1185">Reference proteome</keyword>
<organism evidence="1 2">
    <name type="scientific">Fusibacter tunisiensis</name>
    <dbReference type="NCBI Taxonomy" id="1008308"/>
    <lineage>
        <taxon>Bacteria</taxon>
        <taxon>Bacillati</taxon>
        <taxon>Bacillota</taxon>
        <taxon>Clostridia</taxon>
        <taxon>Eubacteriales</taxon>
        <taxon>Eubacteriales Family XII. Incertae Sedis</taxon>
        <taxon>Fusibacter</taxon>
    </lineage>
</organism>
<dbReference type="InterPro" id="IPR046484">
    <property type="entry name" value="DUF6577"/>
</dbReference>
<evidence type="ECO:0008006" key="3">
    <source>
        <dbReference type="Google" id="ProtNLM"/>
    </source>
</evidence>
<proteinExistence type="predicted"/>
<dbReference type="EMBL" id="JAFBDT010000002">
    <property type="protein sequence ID" value="MBM7560937.1"/>
    <property type="molecule type" value="Genomic_DNA"/>
</dbReference>
<comment type="caution">
    <text evidence="1">The sequence shown here is derived from an EMBL/GenBank/DDBJ whole genome shotgun (WGS) entry which is preliminary data.</text>
</comment>
<evidence type="ECO:0000313" key="1">
    <source>
        <dbReference type="EMBL" id="MBM7560937.1"/>
    </source>
</evidence>
<sequence>MKEESMKEKNITVEERFFQVISNYFKPNNEMRIQDIYGLFPDVNKKTISWRLYSLVQKGKLEKTGHGIYGFKDEKNMAAGYQYLQNKSKKIFDVLSEYGYDFYITGLDVLVGEVLHIPEQYPVLVVVEENETKAVKKLLDEQGWFALTEKDKNHIIDPVIKSKIDVIILSGKNFDLAYENLALKEKGFIDLYFAVTKLDYLLSINELSRIYESLIRNNSIVMSKMNVSAKDRKIDIEIKWLLELTKYSQSTLEFMENQIMEAKKWK</sequence>
<gene>
    <name evidence="1" type="ORF">JOC49_000451</name>
</gene>
<dbReference type="Proteomes" id="UP000767854">
    <property type="component" value="Unassembled WGS sequence"/>
</dbReference>
<dbReference type="Pfam" id="PF20217">
    <property type="entry name" value="DUF6577"/>
    <property type="match status" value="1"/>
</dbReference>
<accession>A0ABS2MNF9</accession>
<dbReference type="RefSeq" id="WP_204661766.1">
    <property type="nucleotide sequence ID" value="NZ_JAFBDT010000002.1"/>
</dbReference>